<reference evidence="2" key="1">
    <citation type="submission" date="2020-08" db="EMBL/GenBank/DDBJ databases">
        <title>A bifunctional nitrone conjugated secondary metabolite targeting the ribosome.</title>
        <authorList>
            <person name="Limbrick E.M."/>
            <person name="Graf M."/>
            <person name="Derewacz D.K."/>
            <person name="Nguyen F."/>
            <person name="Spraggins J.M."/>
            <person name="Wieland M."/>
            <person name="Ynigez-Gutierrez A.E."/>
            <person name="Reisman B.J."/>
            <person name="Zinshteyn B."/>
            <person name="McCulloch K."/>
            <person name="Iverson T.M."/>
            <person name="Green R."/>
            <person name="Wilson D.N."/>
            <person name="Bachmann B.O."/>
        </authorList>
    </citation>
    <scope>NUCLEOTIDE SEQUENCE</scope>
    <source>
        <strain evidence="2">Africana</strain>
    </source>
</reference>
<feature type="compositionally biased region" description="Basic and acidic residues" evidence="1">
    <location>
        <begin position="58"/>
        <end position="77"/>
    </location>
</feature>
<gene>
    <name evidence="2" type="ORF">HZU44_21220</name>
</gene>
<name>A0A7D5YGS3_9ACTN</name>
<evidence type="ECO:0000313" key="2">
    <source>
        <dbReference type="EMBL" id="QLJ97334.1"/>
    </source>
</evidence>
<dbReference type="AlphaFoldDB" id="A0A7D5YGS3"/>
<dbReference type="EMBL" id="CP058905">
    <property type="protein sequence ID" value="QLJ97334.1"/>
    <property type="molecule type" value="Genomic_DNA"/>
</dbReference>
<organism evidence="2">
    <name type="scientific">Micromonospora carbonacea</name>
    <dbReference type="NCBI Taxonomy" id="47853"/>
    <lineage>
        <taxon>Bacteria</taxon>
        <taxon>Bacillati</taxon>
        <taxon>Actinomycetota</taxon>
        <taxon>Actinomycetes</taxon>
        <taxon>Micromonosporales</taxon>
        <taxon>Micromonosporaceae</taxon>
        <taxon>Micromonospora</taxon>
    </lineage>
</organism>
<feature type="region of interest" description="Disordered" evidence="1">
    <location>
        <begin position="45"/>
        <end position="77"/>
    </location>
</feature>
<evidence type="ECO:0000256" key="1">
    <source>
        <dbReference type="SAM" id="MobiDB-lite"/>
    </source>
</evidence>
<proteinExistence type="predicted"/>
<sequence>MTTVNFDVRRPGSRLQSLTGLRFLAALLVFGFHLSLNRHLLGEGGVPAPGPAALAGRRPGDGDHPGAADGRRAATGR</sequence>
<protein>
    <recommendedName>
        <fullName evidence="3">Acyltransferase family protein</fullName>
    </recommendedName>
</protein>
<accession>A0A7D5YGS3</accession>
<evidence type="ECO:0008006" key="3">
    <source>
        <dbReference type="Google" id="ProtNLM"/>
    </source>
</evidence>